<evidence type="ECO:0000256" key="2">
    <source>
        <dbReference type="ARBA" id="ARBA00022786"/>
    </source>
</evidence>
<protein>
    <recommendedName>
        <fullName evidence="4">UBC core domain-containing protein</fullName>
    </recommendedName>
</protein>
<dbReference type="PANTHER" id="PTHR46116">
    <property type="entry name" value="(E3-INDEPENDENT) E2 UBIQUITIN-CONJUGATING ENZYME"/>
    <property type="match status" value="1"/>
</dbReference>
<feature type="compositionally biased region" description="Polar residues" evidence="3">
    <location>
        <begin position="1"/>
        <end position="12"/>
    </location>
</feature>
<organism evidence="5">
    <name type="scientific">Rhizochromulina marina</name>
    <dbReference type="NCBI Taxonomy" id="1034831"/>
    <lineage>
        <taxon>Eukaryota</taxon>
        <taxon>Sar</taxon>
        <taxon>Stramenopiles</taxon>
        <taxon>Ochrophyta</taxon>
        <taxon>Dictyochophyceae</taxon>
        <taxon>Rhizochromulinales</taxon>
        <taxon>Rhizochromulina</taxon>
    </lineage>
</organism>
<dbReference type="CDD" id="cd23810">
    <property type="entry name" value="UBCc_BIRC6"/>
    <property type="match status" value="1"/>
</dbReference>
<dbReference type="InterPro" id="IPR016135">
    <property type="entry name" value="UBQ-conjugating_enzyme/RWD"/>
</dbReference>
<dbReference type="Pfam" id="PF00179">
    <property type="entry name" value="UQ_con"/>
    <property type="match status" value="1"/>
</dbReference>
<accession>A0A7S2W505</accession>
<evidence type="ECO:0000313" key="5">
    <source>
        <dbReference type="EMBL" id="CAD9667060.1"/>
    </source>
</evidence>
<dbReference type="AlphaFoldDB" id="A0A7S2W505"/>
<evidence type="ECO:0000259" key="4">
    <source>
        <dbReference type="PROSITE" id="PS50127"/>
    </source>
</evidence>
<dbReference type="EMBL" id="HBHJ01004728">
    <property type="protein sequence ID" value="CAD9667060.1"/>
    <property type="molecule type" value="Transcribed_RNA"/>
</dbReference>
<proteinExistence type="predicted"/>
<feature type="compositionally biased region" description="Low complexity" evidence="3">
    <location>
        <begin position="44"/>
        <end position="92"/>
    </location>
</feature>
<reference evidence="5" key="1">
    <citation type="submission" date="2021-01" db="EMBL/GenBank/DDBJ databases">
        <authorList>
            <person name="Corre E."/>
            <person name="Pelletier E."/>
            <person name="Niang G."/>
            <person name="Scheremetjew M."/>
            <person name="Finn R."/>
            <person name="Kale V."/>
            <person name="Holt S."/>
            <person name="Cochrane G."/>
            <person name="Meng A."/>
            <person name="Brown T."/>
            <person name="Cohen L."/>
        </authorList>
    </citation>
    <scope>NUCLEOTIDE SEQUENCE</scope>
    <source>
        <strain evidence="5">CCMP1243</strain>
    </source>
</reference>
<dbReference type="Gene3D" id="3.10.110.10">
    <property type="entry name" value="Ubiquitin Conjugating Enzyme"/>
    <property type="match status" value="1"/>
</dbReference>
<sequence>MATQQHRGNSLQRKSDFVETETGPRIDPVFVESGNDRRSTTLNSQSQSSSSSASGSSSSCSGSTSFWAGSTTSSSSSSSSSTSSLSSASASGGSAVSLSAADQESQYCRQLGALQYEERPDLPTFCRGLLGSSESNSAGGTRQRLRRLVQEHADLSQSLPCTASSSVWLRAREDRMDQVQFLISGPEGTPYSGGLFLFSAFIPIDYPNVSPKVKFQTTGGGQVRFNPNLYCDGKVCLSLLGTWRGKAGENWNPLTSSLLQVIISIQSLILVPDPYFNEPGFEAKMMTDEGRLCSSTYNAAIRAENVHFGMISHLLEPPIGFEEVVQRHFRYRKDFILRQCRAWASEESVAGRDAAAQHSAGSMGLSRLPTGGVTALLPQLEEALGKL</sequence>
<keyword evidence="1" id="KW-0808">Transferase</keyword>
<evidence type="ECO:0000256" key="1">
    <source>
        <dbReference type="ARBA" id="ARBA00022679"/>
    </source>
</evidence>
<feature type="domain" description="UBC core" evidence="4">
    <location>
        <begin position="143"/>
        <end position="310"/>
    </location>
</feature>
<dbReference type="GO" id="GO:0016740">
    <property type="term" value="F:transferase activity"/>
    <property type="evidence" value="ECO:0007669"/>
    <property type="project" value="UniProtKB-KW"/>
</dbReference>
<dbReference type="PROSITE" id="PS50127">
    <property type="entry name" value="UBC_2"/>
    <property type="match status" value="1"/>
</dbReference>
<feature type="region of interest" description="Disordered" evidence="3">
    <location>
        <begin position="1"/>
        <end position="92"/>
    </location>
</feature>
<gene>
    <name evidence="5" type="ORF">RMAR1173_LOCUS3083</name>
</gene>
<evidence type="ECO:0000256" key="3">
    <source>
        <dbReference type="SAM" id="MobiDB-lite"/>
    </source>
</evidence>
<keyword evidence="2" id="KW-0833">Ubl conjugation pathway</keyword>
<dbReference type="SUPFAM" id="SSF54495">
    <property type="entry name" value="UBC-like"/>
    <property type="match status" value="1"/>
</dbReference>
<dbReference type="SMART" id="SM00212">
    <property type="entry name" value="UBCc"/>
    <property type="match status" value="1"/>
</dbReference>
<dbReference type="InterPro" id="IPR000608">
    <property type="entry name" value="UBC"/>
</dbReference>
<name>A0A7S2W505_9STRA</name>